<keyword evidence="3" id="KW-1185">Reference proteome</keyword>
<feature type="region of interest" description="Disordered" evidence="1">
    <location>
        <begin position="192"/>
        <end position="346"/>
    </location>
</feature>
<dbReference type="Proteomes" id="UP000193986">
    <property type="component" value="Unassembled WGS sequence"/>
</dbReference>
<reference evidence="2 3" key="1">
    <citation type="submission" date="2016-07" db="EMBL/GenBank/DDBJ databases">
        <title>Pervasive Adenine N6-methylation of Active Genes in Fungi.</title>
        <authorList>
            <consortium name="DOE Joint Genome Institute"/>
            <person name="Mondo S.J."/>
            <person name="Dannebaum R.O."/>
            <person name="Kuo R.C."/>
            <person name="Labutti K."/>
            <person name="Haridas S."/>
            <person name="Kuo A."/>
            <person name="Salamov A."/>
            <person name="Ahrendt S.R."/>
            <person name="Lipzen A."/>
            <person name="Sullivan W."/>
            <person name="Andreopoulos W.B."/>
            <person name="Clum A."/>
            <person name="Lindquist E."/>
            <person name="Daum C."/>
            <person name="Ramamoorthy G.K."/>
            <person name="Gryganskyi A."/>
            <person name="Culley D."/>
            <person name="Magnuson J.K."/>
            <person name="James T.Y."/>
            <person name="O'Malley M.A."/>
            <person name="Stajich J.E."/>
            <person name="Spatafora J.W."/>
            <person name="Visel A."/>
            <person name="Grigoriev I.V."/>
        </authorList>
    </citation>
    <scope>NUCLEOTIDE SEQUENCE [LARGE SCALE GENOMIC DNA]</scope>
    <source>
        <strain evidence="2 3">68-887.2</strain>
    </source>
</reference>
<evidence type="ECO:0000256" key="1">
    <source>
        <dbReference type="SAM" id="MobiDB-lite"/>
    </source>
</evidence>
<evidence type="ECO:0000313" key="3">
    <source>
        <dbReference type="Proteomes" id="UP000193986"/>
    </source>
</evidence>
<proteinExistence type="predicted"/>
<accession>A0A1Y2AG24</accession>
<gene>
    <name evidence="2" type="ORF">BCR39DRAFT_591722</name>
</gene>
<dbReference type="AlphaFoldDB" id="A0A1Y2AG24"/>
<sequence length="346" mass="39560">MAANPPITSIPAQLAQPSEHILRYLTSIHPYVYHHAQEGTNKLESTSRLTKKGHGLHSDRNVTNLDSVAQKMGLPRRGKIDMRTPEDERWQGESDTESARRRLNRKLRRRENAAIRKPLAVGVASPYPLGGARRCSKQSRHEYFVEEEEDQERLECRPKENERRMKIKQTKMPGWLEEYRYKHVTEGRLTLPPGRKAGFLTKGKASKPVRPSAQSHRESAAFDEQMFLKRSRRQSSIDSEDLGWRKRQMNTARPLPAQQSGRLLEGHSRRSGISYLSRTPEGDGRPRLQRRERRYHPGELPPLGIQGSPSWPTQGDTNSHVRSRGDGLRAASLKAESLDESSRSIF</sequence>
<dbReference type="InParanoid" id="A0A1Y2AG24"/>
<organism evidence="2 3">
    <name type="scientific">Naematelia encephala</name>
    <dbReference type="NCBI Taxonomy" id="71784"/>
    <lineage>
        <taxon>Eukaryota</taxon>
        <taxon>Fungi</taxon>
        <taxon>Dikarya</taxon>
        <taxon>Basidiomycota</taxon>
        <taxon>Agaricomycotina</taxon>
        <taxon>Tremellomycetes</taxon>
        <taxon>Tremellales</taxon>
        <taxon>Naemateliaceae</taxon>
        <taxon>Naematelia</taxon>
    </lineage>
</organism>
<feature type="compositionally biased region" description="Polar residues" evidence="1">
    <location>
        <begin position="307"/>
        <end position="320"/>
    </location>
</feature>
<evidence type="ECO:0000313" key="2">
    <source>
        <dbReference type="EMBL" id="ORY20905.1"/>
    </source>
</evidence>
<dbReference type="EMBL" id="MCFC01000122">
    <property type="protein sequence ID" value="ORY20905.1"/>
    <property type="molecule type" value="Genomic_DNA"/>
</dbReference>
<comment type="caution">
    <text evidence="2">The sequence shown here is derived from an EMBL/GenBank/DDBJ whole genome shotgun (WGS) entry which is preliminary data.</text>
</comment>
<protein>
    <submittedName>
        <fullName evidence="2">Uncharacterized protein</fullName>
    </submittedName>
</protein>
<feature type="compositionally biased region" description="Basic and acidic residues" evidence="1">
    <location>
        <begin position="336"/>
        <end position="346"/>
    </location>
</feature>
<name>A0A1Y2AG24_9TREE</name>